<dbReference type="InterPro" id="IPR015797">
    <property type="entry name" value="NUDIX_hydrolase-like_dom_sf"/>
</dbReference>
<evidence type="ECO:0000256" key="2">
    <source>
        <dbReference type="ARBA" id="ARBA00022801"/>
    </source>
</evidence>
<comment type="caution">
    <text evidence="4">The sequence shown here is derived from an EMBL/GenBank/DDBJ whole genome shotgun (WGS) entry which is preliminary data.</text>
</comment>
<keyword evidence="5" id="KW-1185">Reference proteome</keyword>
<keyword evidence="2 4" id="KW-0378">Hydrolase</keyword>
<evidence type="ECO:0000313" key="4">
    <source>
        <dbReference type="EMBL" id="MCB5227242.1"/>
    </source>
</evidence>
<accession>A0ABS8C4M5</accession>
<dbReference type="Pfam" id="PF00293">
    <property type="entry name" value="NUDIX"/>
    <property type="match status" value="1"/>
</dbReference>
<dbReference type="Gene3D" id="3.90.79.10">
    <property type="entry name" value="Nucleoside Triphosphate Pyrophosphohydrolase"/>
    <property type="match status" value="1"/>
</dbReference>
<evidence type="ECO:0000259" key="3">
    <source>
        <dbReference type="PROSITE" id="PS51462"/>
    </source>
</evidence>
<dbReference type="GO" id="GO:0016787">
    <property type="term" value="F:hydrolase activity"/>
    <property type="evidence" value="ECO:0007669"/>
    <property type="project" value="UniProtKB-KW"/>
</dbReference>
<evidence type="ECO:0000313" key="5">
    <source>
        <dbReference type="Proteomes" id="UP000633814"/>
    </source>
</evidence>
<dbReference type="NCBIfam" id="NF008736">
    <property type="entry name" value="PRK11762.1"/>
    <property type="match status" value="1"/>
</dbReference>
<reference evidence="4 5" key="1">
    <citation type="submission" date="2021-10" db="EMBL/GenBank/DDBJ databases">
        <title>Alishewanella koreense sp. nov. isolated from seawater of southwestern coast in South Korea and the proposal for the reclassification of Rheinheimera perlucida and Rheinheimera tuosuensis as Arsukibacterium perlucida and Arsukibacterium tuosuensis.</title>
        <authorList>
            <person name="Kim K.H."/>
            <person name="Ruan W."/>
            <person name="Kim K.R."/>
            <person name="Baek J.H."/>
            <person name="Jeon C.O."/>
        </authorList>
    </citation>
    <scope>NUCLEOTIDE SEQUENCE [LARGE SCALE GENOMIC DNA]</scope>
    <source>
        <strain evidence="4 5">16-MA</strain>
    </source>
</reference>
<sequence>MTQRNSDKQKPEILAQEIVAQSRLFKIEQLELRFSNGVERTYERMRGSNRGAVMIIACPDPNNFYLVREYSAGTHDYQLGFPKGLIDPGEDVVTAANRELKEEIGFGAKRFVQLKSLALAPGYFNATMHIVLAFDLYVERLAGDEPEPLELVSWSRQQTDLLLQQADFTEARSVAALLLAQQYLEANPDVFKQTAGTCKNDSP</sequence>
<dbReference type="InterPro" id="IPR000086">
    <property type="entry name" value="NUDIX_hydrolase_dom"/>
</dbReference>
<dbReference type="RefSeq" id="WP_226751308.1">
    <property type="nucleotide sequence ID" value="NZ_JAEINI020000006.1"/>
</dbReference>
<protein>
    <submittedName>
        <fullName evidence="4">ADP compounds hydrolase NudE</fullName>
        <ecNumber evidence="4">3.6.1.-</ecNumber>
    </submittedName>
</protein>
<dbReference type="Proteomes" id="UP000633814">
    <property type="component" value="Unassembled WGS sequence"/>
</dbReference>
<dbReference type="SUPFAM" id="SSF55811">
    <property type="entry name" value="Nudix"/>
    <property type="match status" value="1"/>
</dbReference>
<proteinExistence type="predicted"/>
<dbReference type="PROSITE" id="PS00893">
    <property type="entry name" value="NUDIX_BOX"/>
    <property type="match status" value="1"/>
</dbReference>
<dbReference type="EMBL" id="JAEINI020000006">
    <property type="protein sequence ID" value="MCB5227242.1"/>
    <property type="molecule type" value="Genomic_DNA"/>
</dbReference>
<dbReference type="PANTHER" id="PTHR11839">
    <property type="entry name" value="UDP/ADP-SUGAR PYROPHOSPHATASE"/>
    <property type="match status" value="1"/>
</dbReference>
<gene>
    <name evidence="4" type="primary">nudE</name>
    <name evidence="4" type="ORF">JAO78_010500</name>
</gene>
<dbReference type="InterPro" id="IPR020084">
    <property type="entry name" value="NUDIX_hydrolase_CS"/>
</dbReference>
<comment type="cofactor">
    <cofactor evidence="1">
        <name>Mg(2+)</name>
        <dbReference type="ChEBI" id="CHEBI:18420"/>
    </cofactor>
</comment>
<feature type="domain" description="Nudix hydrolase" evidence="3">
    <location>
        <begin position="47"/>
        <end position="179"/>
    </location>
</feature>
<dbReference type="CDD" id="cd24156">
    <property type="entry name" value="NUDIX_ADPRase_NudE"/>
    <property type="match status" value="1"/>
</dbReference>
<dbReference type="PANTHER" id="PTHR11839:SF12">
    <property type="entry name" value="ADP COMPOUNDS HYDROLASE NUDE"/>
    <property type="match status" value="1"/>
</dbReference>
<dbReference type="EC" id="3.6.1.-" evidence="4"/>
<organism evidence="4 5">
    <name type="scientific">Alishewanella maricola</name>
    <dbReference type="NCBI Taxonomy" id="2795740"/>
    <lineage>
        <taxon>Bacteria</taxon>
        <taxon>Pseudomonadati</taxon>
        <taxon>Pseudomonadota</taxon>
        <taxon>Gammaproteobacteria</taxon>
        <taxon>Alteromonadales</taxon>
        <taxon>Alteromonadaceae</taxon>
        <taxon>Alishewanella</taxon>
    </lineage>
</organism>
<dbReference type="PROSITE" id="PS51462">
    <property type="entry name" value="NUDIX"/>
    <property type="match status" value="1"/>
</dbReference>
<evidence type="ECO:0000256" key="1">
    <source>
        <dbReference type="ARBA" id="ARBA00001946"/>
    </source>
</evidence>
<name>A0ABS8C4M5_9ALTE</name>